<feature type="transmembrane region" description="Helical" evidence="1">
    <location>
        <begin position="111"/>
        <end position="137"/>
    </location>
</feature>
<dbReference type="AlphaFoldDB" id="A0A7G9GMV9"/>
<dbReference type="KEGG" id="ehn:H9Q80_18170"/>
<keyword evidence="1" id="KW-1133">Transmembrane helix</keyword>
<keyword evidence="1" id="KW-0472">Membrane</keyword>
<feature type="transmembrane region" description="Helical" evidence="1">
    <location>
        <begin position="16"/>
        <end position="37"/>
    </location>
</feature>
<keyword evidence="3" id="KW-1185">Reference proteome</keyword>
<organism evidence="2 3">
    <name type="scientific">[Eubacterium] hominis</name>
    <dbReference type="NCBI Taxonomy" id="2764325"/>
    <lineage>
        <taxon>Bacteria</taxon>
        <taxon>Bacillati</taxon>
        <taxon>Bacillota</taxon>
        <taxon>Erysipelotrichia</taxon>
        <taxon>Erysipelotrichales</taxon>
        <taxon>Erysipelotrichaceae</taxon>
        <taxon>Amedibacillus</taxon>
    </lineage>
</organism>
<evidence type="ECO:0000313" key="2">
    <source>
        <dbReference type="EMBL" id="QNM12141.1"/>
    </source>
</evidence>
<feature type="transmembrane region" description="Helical" evidence="1">
    <location>
        <begin position="170"/>
        <end position="190"/>
    </location>
</feature>
<keyword evidence="1" id="KW-0812">Transmembrane</keyword>
<dbReference type="Proteomes" id="UP000515856">
    <property type="component" value="Chromosome"/>
</dbReference>
<accession>A0A7G9GMV9</accession>
<evidence type="ECO:0000313" key="3">
    <source>
        <dbReference type="Proteomes" id="UP000515856"/>
    </source>
</evidence>
<evidence type="ECO:0000256" key="1">
    <source>
        <dbReference type="SAM" id="Phobius"/>
    </source>
</evidence>
<proteinExistence type="predicted"/>
<reference evidence="2 3" key="1">
    <citation type="submission" date="2020-08" db="EMBL/GenBank/DDBJ databases">
        <authorList>
            <person name="Liu C."/>
            <person name="Sun Q."/>
        </authorList>
    </citation>
    <scope>NUCLEOTIDE SEQUENCE [LARGE SCALE GENOMIC DNA]</scope>
    <source>
        <strain evidence="2 3">NSJ-61</strain>
    </source>
</reference>
<name>A0A7G9GMV9_9FIRM</name>
<feature type="transmembrane region" description="Helical" evidence="1">
    <location>
        <begin position="57"/>
        <end position="81"/>
    </location>
</feature>
<protein>
    <recommendedName>
        <fullName evidence="4">ABC-2 family transporter protein</fullName>
    </recommendedName>
</protein>
<feature type="transmembrane region" description="Helical" evidence="1">
    <location>
        <begin position="244"/>
        <end position="264"/>
    </location>
</feature>
<gene>
    <name evidence="2" type="ORF">H9Q80_18170</name>
</gene>
<dbReference type="RefSeq" id="WP_117455129.1">
    <property type="nucleotide sequence ID" value="NZ_CP060636.1"/>
</dbReference>
<sequence>MKIWKYNLLLIEKQKVIYFILCALMIFSLSDILIVFIKNYEWIAYTQNCPSADYLSILTYPFLRIAPFLIFGLPFLFNTLLADSTFMELKQGNCAFLHTRMDYMKNILIRYFLSIILVFLLSCFCFFLNYISFSIIFGNGNMVTYRSDLPFMQEVSTKWFLDTLKFDNPMMYSIMLMLHISMIYALLAGLSYALSFLFKKRILIYFSSMILIIVDEFITMILKIPHLSIMLQLQPNSVFDVSDALLLYFILFLSGIATLCVFLFKKKDLLL</sequence>
<dbReference type="EMBL" id="CP060636">
    <property type="protein sequence ID" value="QNM12141.1"/>
    <property type="molecule type" value="Genomic_DNA"/>
</dbReference>
<feature type="transmembrane region" description="Helical" evidence="1">
    <location>
        <begin position="202"/>
        <end position="224"/>
    </location>
</feature>
<evidence type="ECO:0008006" key="4">
    <source>
        <dbReference type="Google" id="ProtNLM"/>
    </source>
</evidence>